<keyword evidence="4" id="KW-0472">Membrane</keyword>
<sequence>MIFMFNYFKTSKRPKISKKAWISIREIKVYFDEVIWVSRMSILKDELSILRVRIYNLVKRSGFQFTFKYLKAVLHLVVRFLSGRPIFIYSPKGSPYIRIDSNGLPKILPLKLRRFLIDCDLVKDSRILGAILSLISIFRVFPTHVKPKLDTIVSSFTGSVKTFSHYKLKLACEDLLNNIINRKPNFVCKIIGGESAGPNGFKAAWTSGIDALAFIHNPKLLFSLSIWYWKYSKVLFFWLYFLISLGIIPYVILMIFSPVLRDNPLIAGRLSVVYNVAGKARVIAITNWWIQAAFKPLHDSLFKILKSLPTDGTFNQDKPLDLLLSKDLDSKIYSFDLSAATDRLPMEIQRDILNIIYTDSIGSLWYNILKSIYWKYENSYFKYEVGQPMGAYSSWAMLAITHHVITRLASLEVNLSNFSDYAVLGDDFVIRNDKVSEQYLIIMKLLGVEINLDKSVISDRFAEFAKRLKGSNINITPIGPGLILRFIRDKFYIGSLISEAIKLKWFNNIDDVLNPVLERFPKKGNILTLVLWVCSGAGGAFIAKPNGTDHPLTDRMVPLFFGRYISPDNIIILNGVISSIGHAFTRQIRWDLQAQRKLLMKEIDGLYSLKWNKVFVSRLVPTMILESLLLAFSPGFYLYLSKFDEAWKELDTKFDILNSGFADWNDILRLISMDTSLNFATIDWTCRKSVSEAGKRATSLIKMMQKQFDLHVPHKRLKPENANRINIAIF</sequence>
<dbReference type="SUPFAM" id="SSF56672">
    <property type="entry name" value="DNA/RNA polymerases"/>
    <property type="match status" value="1"/>
</dbReference>
<dbReference type="GO" id="GO:0003968">
    <property type="term" value="F:RNA-directed RNA polymerase activity"/>
    <property type="evidence" value="ECO:0007669"/>
    <property type="project" value="UniProtKB-KW"/>
</dbReference>
<proteinExistence type="predicted"/>
<dbReference type="Pfam" id="PF05919">
    <property type="entry name" value="Mitovir_RNA_pol"/>
    <property type="match status" value="1"/>
</dbReference>
<dbReference type="PANTHER" id="PTHR34456:SF13">
    <property type="entry name" value="REVERSE TRANSCRIPTASE DOMAIN-CONTAINING PROTEIN"/>
    <property type="match status" value="1"/>
</dbReference>
<feature type="transmembrane region" description="Helical" evidence="4">
    <location>
        <begin position="235"/>
        <end position="256"/>
    </location>
</feature>
<accession>A0A0S1WFH5</accession>
<organism evidence="5">
    <name type="scientific">Soybean leaf-associated mitovirus 1</name>
    <dbReference type="NCBI Taxonomy" id="1719041"/>
    <lineage>
        <taxon>Viruses</taxon>
        <taxon>Riboviria</taxon>
        <taxon>Orthornavirae</taxon>
        <taxon>Lenarviricota</taxon>
        <taxon>Howeltoviricetes</taxon>
        <taxon>Cryppavirales</taxon>
        <taxon>Mitoviridae</taxon>
        <taxon>Mitovirus</taxon>
    </lineage>
</organism>
<evidence type="ECO:0000313" key="5">
    <source>
        <dbReference type="EMBL" id="ALM62241.1"/>
    </source>
</evidence>
<evidence type="ECO:0000256" key="1">
    <source>
        <dbReference type="ARBA" id="ARBA00022484"/>
    </source>
</evidence>
<keyword evidence="4" id="KW-1133">Transmembrane helix</keyword>
<keyword evidence="3" id="KW-0548">Nucleotidyltransferase</keyword>
<reference evidence="5" key="1">
    <citation type="submission" date="2015-08" db="EMBL/GenBank/DDBJ databases">
        <authorList>
            <person name="Babu N.S."/>
            <person name="Beckwith C.J."/>
            <person name="Beseler K.G."/>
            <person name="Brison A."/>
            <person name="Carone J.V."/>
            <person name="Caskin T.P."/>
            <person name="Diamond M."/>
            <person name="Durham M.E."/>
            <person name="Foxe J.M."/>
            <person name="Go M."/>
            <person name="Henderson B.A."/>
            <person name="Jones I.B."/>
            <person name="McGettigan J.A."/>
            <person name="Micheletti S.J."/>
            <person name="Nasrallah M.E."/>
            <person name="Ortiz D."/>
            <person name="Piller C.R."/>
            <person name="Privatt S.R."/>
            <person name="Schneider S.L."/>
            <person name="Sharp S."/>
            <person name="Smith T.C."/>
            <person name="Stanton J.D."/>
            <person name="Ullery H.E."/>
            <person name="Wilson R.J."/>
            <person name="Serrano M.G."/>
            <person name="Buck G."/>
            <person name="Lee V."/>
            <person name="Wang Y."/>
            <person name="Carvalho R."/>
            <person name="Voegtly L."/>
            <person name="Shi R."/>
            <person name="Duckworth R."/>
            <person name="Johnson A."/>
            <person name="Loviza R."/>
            <person name="Walstead R."/>
            <person name="Shah Z."/>
            <person name="Kiflezghi M."/>
            <person name="Wade K."/>
            <person name="Ball S.L."/>
            <person name="Bradley K.W."/>
            <person name="Asai D.J."/>
            <person name="Bowman C.A."/>
            <person name="Russell D.A."/>
            <person name="Pope W.H."/>
            <person name="Jacobs-Sera D."/>
            <person name="Hendrix R.W."/>
            <person name="Hatfull G.F."/>
        </authorList>
    </citation>
    <scope>NUCLEOTIDE SEQUENCE</scope>
    <source>
        <strain evidence="5">SaMitV1-1</strain>
    </source>
</reference>
<dbReference type="EMBL" id="KT598238">
    <property type="protein sequence ID" value="ALM62241.1"/>
    <property type="molecule type" value="Genomic_RNA"/>
</dbReference>
<evidence type="ECO:0000256" key="4">
    <source>
        <dbReference type="SAM" id="Phobius"/>
    </source>
</evidence>
<dbReference type="InterPro" id="IPR043502">
    <property type="entry name" value="DNA/RNA_pol_sf"/>
</dbReference>
<name>A0A0S1WFH5_9VIRU</name>
<dbReference type="PANTHER" id="PTHR34456">
    <property type="entry name" value="MITOVIRUS RNA-DEPENDENT RNA POLYMERASE"/>
    <property type="match status" value="1"/>
</dbReference>
<protein>
    <submittedName>
        <fullName evidence="5">RNA-dependent RNA polymerase</fullName>
    </submittedName>
</protein>
<evidence type="ECO:0000256" key="2">
    <source>
        <dbReference type="ARBA" id="ARBA00022679"/>
    </source>
</evidence>
<evidence type="ECO:0000256" key="3">
    <source>
        <dbReference type="ARBA" id="ARBA00022695"/>
    </source>
</evidence>
<dbReference type="InterPro" id="IPR008686">
    <property type="entry name" value="RNA_pol_mitovir"/>
</dbReference>
<keyword evidence="4" id="KW-0812">Transmembrane</keyword>
<keyword evidence="2" id="KW-0808">Transferase</keyword>
<keyword evidence="1 5" id="KW-0696">RNA-directed RNA polymerase</keyword>
<reference evidence="5" key="2">
    <citation type="journal article" date="2016" name="Virus Res.">
        <title>Novel mycoviruses discovered from metatranscriptomics survey of soybean phyllosphere phytobiomes.</title>
        <authorList>
            <person name="Marzano S.Y."/>
            <person name="Domier L.L."/>
        </authorList>
    </citation>
    <scope>NUCLEOTIDE SEQUENCE</scope>
    <source>
        <strain evidence="5">SaMitV1-1</strain>
    </source>
</reference>